<evidence type="ECO:0000256" key="3">
    <source>
        <dbReference type="ARBA" id="ARBA00023315"/>
    </source>
</evidence>
<evidence type="ECO:0000256" key="1">
    <source>
        <dbReference type="ARBA" id="ARBA00009110"/>
    </source>
</evidence>
<organism evidence="7 8">
    <name type="scientific">Otolemur garnettii</name>
    <name type="common">Small-eared galago</name>
    <name type="synonym">Garnett's greater bushbaby</name>
    <dbReference type="NCBI Taxonomy" id="30611"/>
    <lineage>
        <taxon>Eukaryota</taxon>
        <taxon>Metazoa</taxon>
        <taxon>Chordata</taxon>
        <taxon>Craniata</taxon>
        <taxon>Vertebrata</taxon>
        <taxon>Euteleostomi</taxon>
        <taxon>Mammalia</taxon>
        <taxon>Eutheria</taxon>
        <taxon>Euarchontoglires</taxon>
        <taxon>Primates</taxon>
        <taxon>Strepsirrhini</taxon>
        <taxon>Lorisiformes</taxon>
        <taxon>Galagidae</taxon>
        <taxon>Otolemur</taxon>
    </lineage>
</organism>
<dbReference type="InParanoid" id="H0XAH2"/>
<proteinExistence type="inferred from homology"/>
<dbReference type="GO" id="GO:1903965">
    <property type="term" value="P:monounsaturated fatty acid catabolic process"/>
    <property type="evidence" value="ECO:0007669"/>
    <property type="project" value="Ensembl"/>
</dbReference>
<evidence type="ECO:0000313" key="7">
    <source>
        <dbReference type="Ensembl" id="ENSOGAP00000012617.2"/>
    </source>
</evidence>
<evidence type="ECO:0000256" key="4">
    <source>
        <dbReference type="RuleBase" id="RU368002"/>
    </source>
</evidence>
<keyword evidence="8" id="KW-1185">Reference proteome</keyword>
<evidence type="ECO:0000256" key="2">
    <source>
        <dbReference type="ARBA" id="ARBA00022679"/>
    </source>
</evidence>
<dbReference type="Gene3D" id="3.40.630.30">
    <property type="match status" value="1"/>
</dbReference>
<accession>H0XAH2</accession>
<reference evidence="7" key="3">
    <citation type="submission" date="2025-09" db="UniProtKB">
        <authorList>
            <consortium name="Ensembl"/>
        </authorList>
    </citation>
    <scope>IDENTIFICATION</scope>
</reference>
<feature type="domain" description="Glycine N-acyltransferase N-terminal" evidence="5">
    <location>
        <begin position="1"/>
        <end position="206"/>
    </location>
</feature>
<dbReference type="Proteomes" id="UP000005225">
    <property type="component" value="Unassembled WGS sequence"/>
</dbReference>
<dbReference type="GO" id="GO:0005739">
    <property type="term" value="C:mitochondrion"/>
    <property type="evidence" value="ECO:0007669"/>
    <property type="project" value="InterPro"/>
</dbReference>
<dbReference type="GO" id="GO:0047961">
    <property type="term" value="F:glycine N-acyltransferase activity"/>
    <property type="evidence" value="ECO:0007669"/>
    <property type="project" value="Ensembl"/>
</dbReference>
<dbReference type="GO" id="GO:0005783">
    <property type="term" value="C:endoplasmic reticulum"/>
    <property type="evidence" value="ECO:0007669"/>
    <property type="project" value="Ensembl"/>
</dbReference>
<evidence type="ECO:0000313" key="8">
    <source>
        <dbReference type="Proteomes" id="UP000005225"/>
    </source>
</evidence>
<sequence>MFVLHEPQKLQILYESLEKNIPESLKVYGTIFNIRNKNPFKLEVLVDAWPDYQVVITRPQKEEMKDDLDHYTNTYHIFTKAPEKLEEVLACPQIINWEQTFQIQGCQEILDQAVRKVAASKFVQVDYLKTHLFMLETPVKCNTSRDGEMELMEVFKMQNVDEDNKKKDFRSIFLDASYAGLLNEQWEYGRNERSLKYIERCLQNFPAVGILGPDGQPISWLVMEHSCELRMAYTVPKYRRQGKMWQTGEHLIKYLSEKKIPFYVHVADYKEKVQQSVKNFGFKVCPCGWHQWKCTPKKYC</sequence>
<dbReference type="AlphaFoldDB" id="H0XAH2"/>
<dbReference type="InterPro" id="IPR016181">
    <property type="entry name" value="Acyl_CoA_acyltransferase"/>
</dbReference>
<evidence type="ECO:0000259" key="5">
    <source>
        <dbReference type="Pfam" id="PF06021"/>
    </source>
</evidence>
<dbReference type="CTD" id="219970"/>
<feature type="domain" description="Glycine N-acyltransferase C-terminal" evidence="6">
    <location>
        <begin position="209"/>
        <end position="296"/>
    </location>
</feature>
<dbReference type="GO" id="GO:0042758">
    <property type="term" value="P:long-chain fatty acid catabolic process"/>
    <property type="evidence" value="ECO:0007669"/>
    <property type="project" value="Ensembl"/>
</dbReference>
<dbReference type="KEGG" id="oga:100959183"/>
<dbReference type="FunCoup" id="H0XAH2">
    <property type="interactions" value="115"/>
</dbReference>
<protein>
    <recommendedName>
        <fullName evidence="4">Glycine N-acyltransferase-like protein</fullName>
        <ecNumber evidence="4">2.3.1.-</ecNumber>
    </recommendedName>
</protein>
<dbReference type="RefSeq" id="XP_003801413.1">
    <property type="nucleotide sequence ID" value="XM_003801365.2"/>
</dbReference>
<evidence type="ECO:0000259" key="6">
    <source>
        <dbReference type="Pfam" id="PF08444"/>
    </source>
</evidence>
<dbReference type="OrthoDB" id="61870at2759"/>
<keyword evidence="3 4" id="KW-0012">Acyltransferase</keyword>
<dbReference type="InterPro" id="IPR010313">
    <property type="entry name" value="Glycine_N-acyltransferase"/>
</dbReference>
<dbReference type="EC" id="2.3.1.-" evidence="4"/>
<dbReference type="EMBL" id="AAQR03172220">
    <property type="status" value="NOT_ANNOTATED_CDS"/>
    <property type="molecule type" value="Genomic_DNA"/>
</dbReference>
<reference evidence="8" key="1">
    <citation type="submission" date="2011-03" db="EMBL/GenBank/DDBJ databases">
        <title>Version 3 of the genome sequence of Otolemur garnettii (Bushbaby).</title>
        <authorList>
            <consortium name="The Broad Institute Genome Sequencing Platform"/>
            <person name="Di Palma F."/>
            <person name="Johnson J."/>
            <person name="Lander E.S."/>
            <person name="Lindblad-Toh K."/>
            <person name="Jaffe D.B."/>
            <person name="Gnerre S."/>
            <person name="MacCallum I."/>
            <person name="Przybylski D."/>
            <person name="Ribeiro F.J."/>
            <person name="Burton J.N."/>
            <person name="Walker B.J."/>
            <person name="Sharpe T."/>
            <person name="Hall G."/>
        </authorList>
    </citation>
    <scope>NUCLEOTIDE SEQUENCE [LARGE SCALE GENOMIC DNA]</scope>
</reference>
<comment type="similarity">
    <text evidence="1 4">Belongs to the glycine N-acyltransferase family.</text>
</comment>
<dbReference type="Pfam" id="PF08444">
    <property type="entry name" value="Gly_acyl_tr_C"/>
    <property type="match status" value="1"/>
</dbReference>
<dbReference type="Ensembl" id="ENSOGAT00000014089.2">
    <property type="protein sequence ID" value="ENSOGAP00000012617.2"/>
    <property type="gene ID" value="ENSOGAG00000014086.2"/>
</dbReference>
<dbReference type="Pfam" id="PF06021">
    <property type="entry name" value="Gly_acyl_tr_N"/>
    <property type="match status" value="1"/>
</dbReference>
<dbReference type="PANTHER" id="PTHR15298:SF4">
    <property type="entry name" value="GLYCINE N-ACYLTRANSFERASE-LIKE PROTEIN 2"/>
    <property type="match status" value="1"/>
</dbReference>
<gene>
    <name evidence="7" type="primary">GLYATL2</name>
</gene>
<reference evidence="7" key="2">
    <citation type="submission" date="2025-08" db="UniProtKB">
        <authorList>
            <consortium name="Ensembl"/>
        </authorList>
    </citation>
    <scope>IDENTIFICATION</scope>
</reference>
<dbReference type="PANTHER" id="PTHR15298">
    <property type="entry name" value="L-COA N-ACYLTRANSFERASE-RELATED"/>
    <property type="match status" value="1"/>
</dbReference>
<dbReference type="InterPro" id="IPR013652">
    <property type="entry name" value="Glycine_N-acyltransferase_C"/>
</dbReference>
<keyword evidence="2 4" id="KW-0808">Transferase</keyword>
<dbReference type="OMA" id="GLINEHW"/>
<dbReference type="SUPFAM" id="SSF55729">
    <property type="entry name" value="Acyl-CoA N-acyltransferases (Nat)"/>
    <property type="match status" value="1"/>
</dbReference>
<dbReference type="HOGENOM" id="CLU_060336_0_0_1"/>
<dbReference type="InterPro" id="IPR015938">
    <property type="entry name" value="Glycine_N-acyltransferase_N"/>
</dbReference>
<dbReference type="GO" id="GO:0051793">
    <property type="term" value="P:medium-chain fatty acid catabolic process"/>
    <property type="evidence" value="ECO:0007669"/>
    <property type="project" value="Ensembl"/>
</dbReference>
<dbReference type="GeneID" id="100959183"/>
<name>H0XAH2_OTOGA</name>
<dbReference type="STRING" id="30611.ENSOGAP00000012617"/>
<dbReference type="eggNOG" id="ENOG502QVT5">
    <property type="taxonomic scope" value="Eukaryota"/>
</dbReference>
<dbReference type="GeneTree" id="ENSGT00950000183133"/>